<accession>A0ABW5D836</accession>
<comment type="caution">
    <text evidence="2">The sequence shown here is derived from an EMBL/GenBank/DDBJ whole genome shotgun (WGS) entry which is preliminary data.</text>
</comment>
<dbReference type="RefSeq" id="WP_386820518.1">
    <property type="nucleotide sequence ID" value="NZ_JBHUIT010000022.1"/>
</dbReference>
<proteinExistence type="predicted"/>
<dbReference type="Proteomes" id="UP001597375">
    <property type="component" value="Unassembled WGS sequence"/>
</dbReference>
<evidence type="ECO:0000313" key="3">
    <source>
        <dbReference type="Proteomes" id="UP001597375"/>
    </source>
</evidence>
<feature type="domain" description="DUF374" evidence="1">
    <location>
        <begin position="75"/>
        <end position="140"/>
    </location>
</feature>
<keyword evidence="2" id="KW-0012">Acyltransferase</keyword>
<reference evidence="3" key="1">
    <citation type="journal article" date="2019" name="Int. J. Syst. Evol. Microbiol.">
        <title>The Global Catalogue of Microorganisms (GCM) 10K type strain sequencing project: providing services to taxonomists for standard genome sequencing and annotation.</title>
        <authorList>
            <consortium name="The Broad Institute Genomics Platform"/>
            <consortium name="The Broad Institute Genome Sequencing Center for Infectious Disease"/>
            <person name="Wu L."/>
            <person name="Ma J."/>
        </authorList>
    </citation>
    <scope>NUCLEOTIDE SEQUENCE [LARGE SCALE GENOMIC DNA]</scope>
    <source>
        <strain evidence="3">CGMCC 4.7106</strain>
    </source>
</reference>
<dbReference type="EMBL" id="JBHUIT010000022">
    <property type="protein sequence ID" value="MFD2257233.1"/>
    <property type="molecule type" value="Genomic_DNA"/>
</dbReference>
<dbReference type="InterPro" id="IPR007172">
    <property type="entry name" value="DUF374"/>
</dbReference>
<dbReference type="CDD" id="cd07983">
    <property type="entry name" value="LPLAT_DUF374-like"/>
    <property type="match status" value="1"/>
</dbReference>
<evidence type="ECO:0000259" key="1">
    <source>
        <dbReference type="Pfam" id="PF04028"/>
    </source>
</evidence>
<keyword evidence="3" id="KW-1185">Reference proteome</keyword>
<evidence type="ECO:0000313" key="2">
    <source>
        <dbReference type="EMBL" id="MFD2257233.1"/>
    </source>
</evidence>
<name>A0ABW5D836_9BACT</name>
<dbReference type="Pfam" id="PF04028">
    <property type="entry name" value="DUF374"/>
    <property type="match status" value="1"/>
</dbReference>
<sequence>MPRSKNTEIRASRTSRLLGYIAGFLMKLWSLTLRYNVNDEAGIVQPIILEKAVIFALWHNRIFTMPPIWQRTGGKKRSTVVLTSASKDGTTLATAMQLFGLGAIRGSSSRRAVSALIGMKKALLSGYDVCVTPDGPKGPRYSVQPGVIKIAQATGTDIIPIHIKYSAAWRLNTWDRFVIPKPFSRVTVVFDTPLNYPKEMSQEEFEVARRDLETRLIDGSDDR</sequence>
<keyword evidence="2" id="KW-0808">Transferase</keyword>
<protein>
    <submittedName>
        <fullName evidence="2">Lysophospholipid acyltransferase family protein</fullName>
    </submittedName>
</protein>
<organism evidence="2 3">
    <name type="scientific">Luteolibacter algae</name>
    <dbReference type="NCBI Taxonomy" id="454151"/>
    <lineage>
        <taxon>Bacteria</taxon>
        <taxon>Pseudomonadati</taxon>
        <taxon>Verrucomicrobiota</taxon>
        <taxon>Verrucomicrobiia</taxon>
        <taxon>Verrucomicrobiales</taxon>
        <taxon>Verrucomicrobiaceae</taxon>
        <taxon>Luteolibacter</taxon>
    </lineage>
</organism>
<gene>
    <name evidence="2" type="ORF">ACFSSA_11145</name>
</gene>
<dbReference type="GO" id="GO:0016746">
    <property type="term" value="F:acyltransferase activity"/>
    <property type="evidence" value="ECO:0007669"/>
    <property type="project" value="UniProtKB-KW"/>
</dbReference>